<dbReference type="Gene3D" id="1.50.10.10">
    <property type="match status" value="1"/>
</dbReference>
<proteinExistence type="predicted"/>
<accession>A0A0G2ZCD0</accession>
<dbReference type="AlphaFoldDB" id="A0A0G2ZCD0"/>
<dbReference type="GO" id="GO:0004553">
    <property type="term" value="F:hydrolase activity, hydrolyzing O-glycosyl compounds"/>
    <property type="evidence" value="ECO:0007669"/>
    <property type="project" value="UniProtKB-ARBA"/>
</dbReference>
<name>A0A0G2ZCD0_9BACT</name>
<dbReference type="Proteomes" id="UP000035159">
    <property type="component" value="Chromosome"/>
</dbReference>
<feature type="domain" description="GH15-like" evidence="1">
    <location>
        <begin position="11"/>
        <end position="289"/>
    </location>
</feature>
<dbReference type="SUPFAM" id="SSF48208">
    <property type="entry name" value="Six-hairpin glycosidases"/>
    <property type="match status" value="1"/>
</dbReference>
<dbReference type="RefSeq" id="WP_047754891.1">
    <property type="nucleotide sequence ID" value="NZ_CAJUHA010000023.1"/>
</dbReference>
<dbReference type="PANTHER" id="PTHR31616">
    <property type="entry name" value="TREHALASE"/>
    <property type="match status" value="1"/>
</dbReference>
<keyword evidence="3" id="KW-1185">Reference proteome</keyword>
<dbReference type="InterPro" id="IPR008928">
    <property type="entry name" value="6-hairpin_glycosidase_sf"/>
</dbReference>
<dbReference type="EMBL" id="CP011232">
    <property type="protein sequence ID" value="AKI97756.1"/>
    <property type="molecule type" value="Genomic_DNA"/>
</dbReference>
<gene>
    <name evidence="2" type="ORF">IX53_07950</name>
</gene>
<dbReference type="KEGG" id="kpf:IX53_07950"/>
<organism evidence="2 3">
    <name type="scientific">Kosmotoga pacifica</name>
    <dbReference type="NCBI Taxonomy" id="1330330"/>
    <lineage>
        <taxon>Bacteria</taxon>
        <taxon>Thermotogati</taxon>
        <taxon>Thermotogota</taxon>
        <taxon>Thermotogae</taxon>
        <taxon>Kosmotogales</taxon>
        <taxon>Kosmotogaceae</taxon>
        <taxon>Kosmotoga</taxon>
    </lineage>
</organism>
<dbReference type="InterPro" id="IPR011613">
    <property type="entry name" value="GH15-like"/>
</dbReference>
<dbReference type="InterPro" id="IPR012341">
    <property type="entry name" value="6hp_glycosidase-like_sf"/>
</dbReference>
<dbReference type="GO" id="GO:0005975">
    <property type="term" value="P:carbohydrate metabolic process"/>
    <property type="evidence" value="ECO:0007669"/>
    <property type="project" value="InterPro"/>
</dbReference>
<evidence type="ECO:0000259" key="1">
    <source>
        <dbReference type="Pfam" id="PF00723"/>
    </source>
</evidence>
<dbReference type="STRING" id="1330330.IX53_07950"/>
<dbReference type="OrthoDB" id="3902805at2"/>
<protein>
    <recommendedName>
        <fullName evidence="1">GH15-like domain-containing protein</fullName>
    </recommendedName>
</protein>
<dbReference type="Pfam" id="PF00723">
    <property type="entry name" value="Glyco_hydro_15"/>
    <property type="match status" value="1"/>
</dbReference>
<dbReference type="PATRIC" id="fig|1330330.3.peg.1608"/>
<evidence type="ECO:0000313" key="3">
    <source>
        <dbReference type="Proteomes" id="UP000035159"/>
    </source>
</evidence>
<sequence length="346" mass="39681">MNKLNRSIKIIEKHQSPQGAYIASPNFSQYGYCWFRDGSFIAAAMARAGKTESAEKFFRWGFQVIAGQKPRIEKILHIKNELITHGDLLPTRYNLDGTLTLDDWPNGQSDGYGTFLWALGKYAQSEFIKENLELIELVVRYLEKVWKIPCYDVWEENSEGIHTSTLFSIAAGLQAAGRILQRETGWVEIVNFIEKKLVKDGRLRKSTLSDDVDASLIWGAVPFELFPLDYPLISNTVTVIEERLYFNGGLKRYSTDTYYGGGSWILLASNLGQYYAKTGKREKAEIIKKWVESHFDAEGLPEQVPEFLIDERKYPEWVNLWGEIAKPLLWSHANYLELLFDLEGKA</sequence>
<evidence type="ECO:0000313" key="2">
    <source>
        <dbReference type="EMBL" id="AKI97756.1"/>
    </source>
</evidence>
<dbReference type="PANTHER" id="PTHR31616:SF0">
    <property type="entry name" value="GLUCAN 1,4-ALPHA-GLUCOSIDASE"/>
    <property type="match status" value="1"/>
</dbReference>
<reference evidence="2 3" key="1">
    <citation type="submission" date="2015-04" db="EMBL/GenBank/DDBJ databases">
        <title>Complete Genome Sequence of Kosmotoga pacifica SLHLJ1.</title>
        <authorList>
            <person name="Jiang L.J."/>
            <person name="Shao Z.Z."/>
            <person name="Jebbar M."/>
        </authorList>
    </citation>
    <scope>NUCLEOTIDE SEQUENCE [LARGE SCALE GENOMIC DNA]</scope>
    <source>
        <strain evidence="2 3">SLHLJ1</strain>
    </source>
</reference>